<dbReference type="SUPFAM" id="SSF46938">
    <property type="entry name" value="CRAL/TRIO N-terminal domain"/>
    <property type="match status" value="1"/>
</dbReference>
<dbReference type="CDD" id="cd00170">
    <property type="entry name" value="SEC14"/>
    <property type="match status" value="1"/>
</dbReference>
<dbReference type="Proteomes" id="UP000242146">
    <property type="component" value="Unassembled WGS sequence"/>
</dbReference>
<gene>
    <name evidence="5" type="ORF">DM01DRAFT_1325563</name>
</gene>
<comment type="subcellular location">
    <subcellularLocation>
        <location evidence="1">Membrane</location>
    </subcellularLocation>
</comment>
<proteinExistence type="predicted"/>
<dbReference type="SUPFAM" id="SSF52087">
    <property type="entry name" value="CRAL/TRIO domain"/>
    <property type="match status" value="1"/>
</dbReference>
<dbReference type="InterPro" id="IPR036865">
    <property type="entry name" value="CRAL-TRIO_dom_sf"/>
</dbReference>
<dbReference type="PROSITE" id="PS50191">
    <property type="entry name" value="CRAL_TRIO"/>
    <property type="match status" value="1"/>
</dbReference>
<dbReference type="PANTHER" id="PTHR45932:SF17">
    <property type="entry name" value="CELLULAR RETINALDEHYDE-BINDING_TRIPLE FUNCTION DOMAIN-CONTAINING PROTEIN"/>
    <property type="match status" value="1"/>
</dbReference>
<organism evidence="5 6">
    <name type="scientific">Hesseltinella vesiculosa</name>
    <dbReference type="NCBI Taxonomy" id="101127"/>
    <lineage>
        <taxon>Eukaryota</taxon>
        <taxon>Fungi</taxon>
        <taxon>Fungi incertae sedis</taxon>
        <taxon>Mucoromycota</taxon>
        <taxon>Mucoromycotina</taxon>
        <taxon>Mucoromycetes</taxon>
        <taxon>Mucorales</taxon>
        <taxon>Cunninghamellaceae</taxon>
        <taxon>Hesseltinella</taxon>
    </lineage>
</organism>
<accession>A0A1X2GBV4</accession>
<dbReference type="STRING" id="101127.A0A1X2GBV4"/>
<keyword evidence="2" id="KW-0813">Transport</keyword>
<dbReference type="SMART" id="SM00516">
    <property type="entry name" value="SEC14"/>
    <property type="match status" value="1"/>
</dbReference>
<evidence type="ECO:0000256" key="1">
    <source>
        <dbReference type="ARBA" id="ARBA00004370"/>
    </source>
</evidence>
<protein>
    <submittedName>
        <fullName evidence="5">CRAL/TRIO domain-containing protein</fullName>
    </submittedName>
</protein>
<dbReference type="Gene3D" id="3.40.525.10">
    <property type="entry name" value="CRAL-TRIO lipid binding domain"/>
    <property type="match status" value="1"/>
</dbReference>
<dbReference type="PANTHER" id="PTHR45932">
    <property type="entry name" value="PATELLIN-1"/>
    <property type="match status" value="1"/>
</dbReference>
<evidence type="ECO:0000256" key="3">
    <source>
        <dbReference type="ARBA" id="ARBA00023136"/>
    </source>
</evidence>
<keyword evidence="3" id="KW-0472">Membrane</keyword>
<dbReference type="GO" id="GO:0008289">
    <property type="term" value="F:lipid binding"/>
    <property type="evidence" value="ECO:0007669"/>
    <property type="project" value="InterPro"/>
</dbReference>
<dbReference type="AlphaFoldDB" id="A0A1X2GBV4"/>
<evidence type="ECO:0000259" key="4">
    <source>
        <dbReference type="PROSITE" id="PS50191"/>
    </source>
</evidence>
<dbReference type="Pfam" id="PF00650">
    <property type="entry name" value="CRAL_TRIO"/>
    <property type="match status" value="1"/>
</dbReference>
<dbReference type="InterPro" id="IPR036273">
    <property type="entry name" value="CRAL/TRIO_N_dom_sf"/>
</dbReference>
<feature type="domain" description="CRAL-TRIO" evidence="4">
    <location>
        <begin position="94"/>
        <end position="261"/>
    </location>
</feature>
<comment type="caution">
    <text evidence="5">The sequence shown here is derived from an EMBL/GenBank/DDBJ whole genome shotgun (WGS) entry which is preliminary data.</text>
</comment>
<dbReference type="InterPro" id="IPR044834">
    <property type="entry name" value="PATL"/>
</dbReference>
<evidence type="ECO:0000313" key="5">
    <source>
        <dbReference type="EMBL" id="ORX49405.1"/>
    </source>
</evidence>
<sequence length="293" mass="33635">MANPFVEKFTPEEAQAVAKLKTDLPEILEEAHGSKDVYTLWSVPLDKESTDQRLEVLLVKFIRARDLSLPAARKMLVDTLKWRKEFYADNLLSESFDEAVFNPIGYIHGHDKQGRLVCYNFYGELDQDKVFADVETFVRWRVQLMEKCVQEIDFVKVDAMIQVHDYKGASMLGRSSNAKQATKQVIQIMKDNYPEFLAIKFFVNVPWWGSKIFTLIKPMLPEATIKKFVVCANDQLLATLEKTIDRGELPKVYVGDTYKVGSVLAAIQASREEKDAFQHQELISEPELTETDK</sequence>
<dbReference type="InterPro" id="IPR001251">
    <property type="entry name" value="CRAL-TRIO_dom"/>
</dbReference>
<dbReference type="Pfam" id="PF03765">
    <property type="entry name" value="CRAL_TRIO_N"/>
    <property type="match status" value="1"/>
</dbReference>
<reference evidence="5 6" key="1">
    <citation type="submission" date="2016-07" db="EMBL/GenBank/DDBJ databases">
        <title>Pervasive Adenine N6-methylation of Active Genes in Fungi.</title>
        <authorList>
            <consortium name="DOE Joint Genome Institute"/>
            <person name="Mondo S.J."/>
            <person name="Dannebaum R.O."/>
            <person name="Kuo R.C."/>
            <person name="Labutti K."/>
            <person name="Haridas S."/>
            <person name="Kuo A."/>
            <person name="Salamov A."/>
            <person name="Ahrendt S.R."/>
            <person name="Lipzen A."/>
            <person name="Sullivan W."/>
            <person name="Andreopoulos W.B."/>
            <person name="Clum A."/>
            <person name="Lindquist E."/>
            <person name="Daum C."/>
            <person name="Ramamoorthy G.K."/>
            <person name="Gryganskyi A."/>
            <person name="Culley D."/>
            <person name="Magnuson J.K."/>
            <person name="James T.Y."/>
            <person name="O'Malley M.A."/>
            <person name="Stajich J.E."/>
            <person name="Spatafora J.W."/>
            <person name="Visel A."/>
            <person name="Grigoriev I.V."/>
        </authorList>
    </citation>
    <scope>NUCLEOTIDE SEQUENCE [LARGE SCALE GENOMIC DNA]</scope>
    <source>
        <strain evidence="5 6">NRRL 3301</strain>
    </source>
</reference>
<evidence type="ECO:0000256" key="2">
    <source>
        <dbReference type="ARBA" id="ARBA00022448"/>
    </source>
</evidence>
<name>A0A1X2GBV4_9FUNG</name>
<dbReference type="GO" id="GO:0016020">
    <property type="term" value="C:membrane"/>
    <property type="evidence" value="ECO:0007669"/>
    <property type="project" value="UniProtKB-SubCell"/>
</dbReference>
<keyword evidence="6" id="KW-1185">Reference proteome</keyword>
<dbReference type="EMBL" id="MCGT01000026">
    <property type="protein sequence ID" value="ORX49405.1"/>
    <property type="molecule type" value="Genomic_DNA"/>
</dbReference>
<dbReference type="OrthoDB" id="75724at2759"/>
<evidence type="ECO:0000313" key="6">
    <source>
        <dbReference type="Proteomes" id="UP000242146"/>
    </source>
</evidence>
<dbReference type="InterPro" id="IPR011074">
    <property type="entry name" value="CRAL/TRIO_N_dom"/>
</dbReference>